<gene>
    <name evidence="3" type="ORF">OCBIM_22009421mg</name>
</gene>
<evidence type="ECO:0000313" key="3">
    <source>
        <dbReference type="EMBL" id="KOF91214.1"/>
    </source>
</evidence>
<dbReference type="PANTHER" id="PTHR21373">
    <property type="entry name" value="GLUCOSE REPRESSIBLE PROTEIN MAK10"/>
    <property type="match status" value="1"/>
</dbReference>
<dbReference type="InterPro" id="IPR057982">
    <property type="entry name" value="TPR_NAA35"/>
</dbReference>
<proteinExistence type="predicted"/>
<evidence type="ECO:0000259" key="2">
    <source>
        <dbReference type="Pfam" id="PF25789"/>
    </source>
</evidence>
<reference evidence="3" key="1">
    <citation type="submission" date="2015-07" db="EMBL/GenBank/DDBJ databases">
        <title>MeaNS - Measles Nucleotide Surveillance Program.</title>
        <authorList>
            <person name="Tran T."/>
            <person name="Druce J."/>
        </authorList>
    </citation>
    <scope>NUCLEOTIDE SEQUENCE</scope>
    <source>
        <strain evidence="3">UCB-OBI-ISO-001</strain>
        <tissue evidence="3">Gonad</tissue>
    </source>
</reference>
<dbReference type="Pfam" id="PF25789">
    <property type="entry name" value="TPR_NAA35"/>
    <property type="match status" value="1"/>
</dbReference>
<name>A0A0L8HPX5_OCTBM</name>
<accession>A0A0L8HPX5</accession>
<dbReference type="PANTHER" id="PTHR21373:SF0">
    <property type="entry name" value="N-ALPHA-ACETYLTRANSFERASE 35, NATC AUXILIARY SUBUNIT"/>
    <property type="match status" value="1"/>
</dbReference>
<evidence type="ECO:0000256" key="1">
    <source>
        <dbReference type="ARBA" id="ARBA00030494"/>
    </source>
</evidence>
<dbReference type="AlphaFoldDB" id="A0A0L8HPX5"/>
<organism evidence="3">
    <name type="scientific">Octopus bimaculoides</name>
    <name type="common">California two-spotted octopus</name>
    <dbReference type="NCBI Taxonomy" id="37653"/>
    <lineage>
        <taxon>Eukaryota</taxon>
        <taxon>Metazoa</taxon>
        <taxon>Spiralia</taxon>
        <taxon>Lophotrochozoa</taxon>
        <taxon>Mollusca</taxon>
        <taxon>Cephalopoda</taxon>
        <taxon>Coleoidea</taxon>
        <taxon>Octopodiformes</taxon>
        <taxon>Octopoda</taxon>
        <taxon>Incirrata</taxon>
        <taxon>Octopodidae</taxon>
        <taxon>Octopus</taxon>
    </lineage>
</organism>
<dbReference type="InterPro" id="IPR007244">
    <property type="entry name" value="Naa35_N"/>
</dbReference>
<sequence length="132" mass="15584">MGFQLDGRMKKSKFEFDNEEIRYSHRFAPFVHFVTPPMVHYSRYKEMNDLSKYNYERASTEMYGLACKQFHQAKTFYENIPNPNEEVQNLIKIAKTNYVVMKLLLSGHKKDSSDPPEFDFSLSKVCPVIKLN</sequence>
<protein>
    <recommendedName>
        <fullName evidence="1">Protein MAK10 homolog</fullName>
    </recommendedName>
</protein>
<dbReference type="STRING" id="37653.A0A0L8HPX5"/>
<feature type="domain" description="NAA35-like TPR repeats" evidence="2">
    <location>
        <begin position="1"/>
        <end position="129"/>
    </location>
</feature>
<dbReference type="OrthoDB" id="269405at2759"/>
<dbReference type="EMBL" id="KQ417591">
    <property type="protein sequence ID" value="KOF91214.1"/>
    <property type="molecule type" value="Genomic_DNA"/>
</dbReference>
<dbReference type="GO" id="GO:0031417">
    <property type="term" value="C:NatC complex"/>
    <property type="evidence" value="ECO:0007669"/>
    <property type="project" value="InterPro"/>
</dbReference>